<reference evidence="1 2" key="1">
    <citation type="submission" date="2020-04" db="EMBL/GenBank/DDBJ databases">
        <title>CFH 90308 Microbacterium sp.</title>
        <authorList>
            <person name="Nie G."/>
            <person name="Ming H."/>
            <person name="Xia T."/>
        </authorList>
    </citation>
    <scope>NUCLEOTIDE SEQUENCE [LARGE SCALE GENOMIC DNA]</scope>
    <source>
        <strain evidence="1 2">CFH 90308</strain>
    </source>
</reference>
<dbReference type="SUPFAM" id="SSF53098">
    <property type="entry name" value="Ribonuclease H-like"/>
    <property type="match status" value="1"/>
</dbReference>
<keyword evidence="2" id="KW-1185">Reference proteome</keyword>
<comment type="caution">
    <text evidence="1">The sequence shown here is derived from an EMBL/GenBank/DDBJ whole genome shotgun (WGS) entry which is preliminary data.</text>
</comment>
<accession>A0ABX1KB20</accession>
<sequence length="178" mass="18849">MIAVGLDPSLTCTGVAVIDTEGGALTRRIVSPNLGTTLLARRERLRRAIAGVLNSVPARVDVTLIEVPNSTKQHGAHGERMALYWWLVDQMFARGPVVEVAPPSRAKLSTGNGRAKKGDVVASLRAAFPNAHIPDDNVADALGLAWAGARWAGIPTPAYLPGQEEAHARLAWPAGTTH</sequence>
<dbReference type="RefSeq" id="WP_168911102.1">
    <property type="nucleotide sequence ID" value="NZ_JABACI010000001.1"/>
</dbReference>
<name>A0ABX1KB20_9MICO</name>
<protein>
    <submittedName>
        <fullName evidence="1">Crossover junction endodeoxyribonuclease RuvC</fullName>
    </submittedName>
</protein>
<dbReference type="Proteomes" id="UP001429745">
    <property type="component" value="Unassembled WGS sequence"/>
</dbReference>
<evidence type="ECO:0000313" key="1">
    <source>
        <dbReference type="EMBL" id="NLP82611.1"/>
    </source>
</evidence>
<dbReference type="InterPro" id="IPR012337">
    <property type="entry name" value="RNaseH-like_sf"/>
</dbReference>
<gene>
    <name evidence="1" type="ORF">HF576_01995</name>
</gene>
<organism evidence="1 2">
    <name type="scientific">Microbacterium salsuginis</name>
    <dbReference type="NCBI Taxonomy" id="2722803"/>
    <lineage>
        <taxon>Bacteria</taxon>
        <taxon>Bacillati</taxon>
        <taxon>Actinomycetota</taxon>
        <taxon>Actinomycetes</taxon>
        <taxon>Micrococcales</taxon>
        <taxon>Microbacteriaceae</taxon>
        <taxon>Microbacterium</taxon>
    </lineage>
</organism>
<dbReference type="EMBL" id="JABACI010000001">
    <property type="protein sequence ID" value="NLP82611.1"/>
    <property type="molecule type" value="Genomic_DNA"/>
</dbReference>
<evidence type="ECO:0000313" key="2">
    <source>
        <dbReference type="Proteomes" id="UP001429745"/>
    </source>
</evidence>
<dbReference type="Gene3D" id="3.30.420.10">
    <property type="entry name" value="Ribonuclease H-like superfamily/Ribonuclease H"/>
    <property type="match status" value="1"/>
</dbReference>
<dbReference type="InterPro" id="IPR036397">
    <property type="entry name" value="RNaseH_sf"/>
</dbReference>
<proteinExistence type="predicted"/>